<keyword evidence="3" id="KW-1185">Reference proteome</keyword>
<evidence type="ECO:0000313" key="3">
    <source>
        <dbReference type="Proteomes" id="UP000663866"/>
    </source>
</evidence>
<evidence type="ECO:0000256" key="1">
    <source>
        <dbReference type="SAM" id="MobiDB-lite"/>
    </source>
</evidence>
<organism evidence="2 3">
    <name type="scientific">Rotaria magnacalcarata</name>
    <dbReference type="NCBI Taxonomy" id="392030"/>
    <lineage>
        <taxon>Eukaryota</taxon>
        <taxon>Metazoa</taxon>
        <taxon>Spiralia</taxon>
        <taxon>Gnathifera</taxon>
        <taxon>Rotifera</taxon>
        <taxon>Eurotatoria</taxon>
        <taxon>Bdelloidea</taxon>
        <taxon>Philodinida</taxon>
        <taxon>Philodinidae</taxon>
        <taxon>Rotaria</taxon>
    </lineage>
</organism>
<feature type="compositionally biased region" description="Polar residues" evidence="1">
    <location>
        <begin position="25"/>
        <end position="37"/>
    </location>
</feature>
<name>A0A821F291_9BILA</name>
<dbReference type="EMBL" id="CAJOBG010084770">
    <property type="protein sequence ID" value="CAF4644544.1"/>
    <property type="molecule type" value="Genomic_DNA"/>
</dbReference>
<evidence type="ECO:0000313" key="2">
    <source>
        <dbReference type="EMBL" id="CAF4644544.1"/>
    </source>
</evidence>
<feature type="non-terminal residue" evidence="2">
    <location>
        <position position="37"/>
    </location>
</feature>
<accession>A0A821F291</accession>
<feature type="region of interest" description="Disordered" evidence="1">
    <location>
        <begin position="1"/>
        <end position="37"/>
    </location>
</feature>
<proteinExistence type="predicted"/>
<feature type="compositionally biased region" description="Polar residues" evidence="1">
    <location>
        <begin position="1"/>
        <end position="10"/>
    </location>
</feature>
<comment type="caution">
    <text evidence="2">The sequence shown here is derived from an EMBL/GenBank/DDBJ whole genome shotgun (WGS) entry which is preliminary data.</text>
</comment>
<reference evidence="2" key="1">
    <citation type="submission" date="2021-02" db="EMBL/GenBank/DDBJ databases">
        <authorList>
            <person name="Nowell W R."/>
        </authorList>
    </citation>
    <scope>NUCLEOTIDE SEQUENCE</scope>
</reference>
<dbReference type="AlphaFoldDB" id="A0A821F291"/>
<gene>
    <name evidence="2" type="ORF">OVN521_LOCUS46635</name>
</gene>
<dbReference type="Proteomes" id="UP000663866">
    <property type="component" value="Unassembled WGS sequence"/>
</dbReference>
<protein>
    <submittedName>
        <fullName evidence="2">Uncharacterized protein</fullName>
    </submittedName>
</protein>
<sequence length="37" mass="4119">MGSTSANLEQHTAENHHMQFFVVKTQPTSISSADSNW</sequence>